<dbReference type="GO" id="GO:0016787">
    <property type="term" value="F:hydrolase activity"/>
    <property type="evidence" value="ECO:0007669"/>
    <property type="project" value="UniProtKB-KW"/>
</dbReference>
<evidence type="ECO:0000256" key="1">
    <source>
        <dbReference type="ARBA" id="ARBA00022722"/>
    </source>
</evidence>
<keyword evidence="4" id="KW-0732">Signal</keyword>
<evidence type="ECO:0000313" key="5">
    <source>
        <dbReference type="EMBL" id="POS86758.1"/>
    </source>
</evidence>
<evidence type="ECO:0000256" key="4">
    <source>
        <dbReference type="SAM" id="SignalP"/>
    </source>
</evidence>
<dbReference type="InterPro" id="IPR016191">
    <property type="entry name" value="Ribonuclease/ribotoxin"/>
</dbReference>
<comment type="caution">
    <text evidence="5">The sequence shown here is derived from an EMBL/GenBank/DDBJ whole genome shotgun (WGS) entry which is preliminary data.</text>
</comment>
<dbReference type="Proteomes" id="UP000237438">
    <property type="component" value="Unassembled WGS sequence"/>
</dbReference>
<sequence length="1253" mass="143349">MLLSLVKVALTLIFITKTTSTGLEQKQSIRRQLAYYDCGSWIVYDSAIQKLLYGNGMDIDVVAQPFLELLYGLDEKYREIIIPENLSTARSIPRISSPLTLTQGPGSRFYVIIDQMNQIVDVVAEMNNGHYIKCKLVDESTPEPSTISQNDYGYVCGHDFFSHDVIQMSTALAKSYTGRNKQYLQPYYGPLYWHGINYWIYPLSRDKNQHHPGKRPECTYFVVISYTGEIIDVIAELKHGDFIKCARATKVPPNIDSEEDLHRGYLCGLDFFELNHIKWTAKLAKVRSSQPSRRRNYPKRFNNDSFKGFLYPLFPNGRFHGTGLGHQLWSFDLSDAHFIVMDMNFNVKYAAVKTPKGIIMPCEESMRGVEATQLEKDNFICELTNTEFENERLIKIVEAACKALGTRSRKYPANYHGPAFDVHGPYVTVPIRFENGVMGPPTKFRVVMNTECMLAGVIAKNDEKTFYKCRRSKDNSIPGEESQMPITESPFSKGWKQEQSIWRQPAYYDCGSWIVYESPIEKILYRNGIDIDMIAQPFIELLYNLDKNYREMVIPESLSIAKPIPRIRPGSKFHVIINQMKQIVDVVAKMNNGHYIKCKLVDESTPEPSTISQNDYGYECGHDLFSHDVIQMSADLAQSYNGNNQPDPKLYQGPLYWPGINHWIYPLSRDMNQHHPGKIDSVPENTYFVVISPVGKIIDVIAQLKRGDFIKCARTTKVPPNIDSEKGLRYGYSCELEFFHINHMKRTAELAKTRKLQSSKQRYFPKKYIDYSFEGFMFPLFPNGRFYGTIPCPVKYFIIMDSDFSVKYAAIQSQEGIILPCEKSMIGIEAARPETDNFICVLSNTEFRYERLLKVVKTACKVLGTRKRKYPANYHGPAFDVHGPYVTMPIRYGIGVAGRPGSKFLVIINQMEQIVNVVAKMNNGHFIKCKKVDESTPEPMNAGQNDYGYECGHDLFSHDVIQMSAALARSYNGPENTYYVVISLFGGIIDVIAELRRGDFIKCVRTTKVPPDIDSDKGLRHGYLCGLEFFVMNHIKNTAKLAKAKSFPRDKRLFPKKYKDEWSEGFIYPLLPNGRFHGTVPRPNMYYIVMNLDFSVKYAAVQNKKGGIMTRCEESIREVDAAPREIDNFTCGDSNIEFNNKRLINIIEIVCNALGTRKRKYPANYHGPAFDVHGPYVTWPIRYQDGAVGPPTQFRVVMNAECMLAGVIAKHDEKTFYKCRRSKDNSIPGGESEMPITEKSFYNDQRRKQIKKA</sequence>
<dbReference type="SUPFAM" id="SSF53933">
    <property type="entry name" value="Microbial ribonucleases"/>
    <property type="match status" value="1"/>
</dbReference>
<feature type="non-terminal residue" evidence="5">
    <location>
        <position position="1253"/>
    </location>
</feature>
<reference evidence="5 6" key="1">
    <citation type="submission" date="2017-10" db="EMBL/GenBank/DDBJ databases">
        <title>Development of genomic resources for the powdery mildew, Erysiphe pulchra.</title>
        <authorList>
            <person name="Wadl P.A."/>
            <person name="Mack B.M."/>
            <person name="Moore G."/>
            <person name="Beltz S.B."/>
        </authorList>
    </citation>
    <scope>NUCLEOTIDE SEQUENCE [LARGE SCALE GENOMIC DNA]</scope>
    <source>
        <strain evidence="5">Cflorida</strain>
    </source>
</reference>
<keyword evidence="2" id="KW-0378">Hydrolase</keyword>
<evidence type="ECO:0000256" key="3">
    <source>
        <dbReference type="SAM" id="MobiDB-lite"/>
    </source>
</evidence>
<dbReference type="GO" id="GO:0003723">
    <property type="term" value="F:RNA binding"/>
    <property type="evidence" value="ECO:0007669"/>
    <property type="project" value="InterPro"/>
</dbReference>
<protein>
    <submittedName>
        <fullName evidence="5">Uncharacterized protein</fullName>
    </submittedName>
</protein>
<feature type="signal peptide" evidence="4">
    <location>
        <begin position="1"/>
        <end position="20"/>
    </location>
</feature>
<dbReference type="OrthoDB" id="5425539at2759"/>
<evidence type="ECO:0000313" key="6">
    <source>
        <dbReference type="Proteomes" id="UP000237438"/>
    </source>
</evidence>
<evidence type="ECO:0000256" key="2">
    <source>
        <dbReference type="ARBA" id="ARBA00022801"/>
    </source>
</evidence>
<feature type="chain" id="PRO_5015695250" evidence="4">
    <location>
        <begin position="21"/>
        <end position="1253"/>
    </location>
</feature>
<gene>
    <name evidence="5" type="ORF">EPUL_001900</name>
</gene>
<proteinExistence type="predicted"/>
<organism evidence="5 6">
    <name type="scientific">Erysiphe pulchra</name>
    <dbReference type="NCBI Taxonomy" id="225359"/>
    <lineage>
        <taxon>Eukaryota</taxon>
        <taxon>Fungi</taxon>
        <taxon>Dikarya</taxon>
        <taxon>Ascomycota</taxon>
        <taxon>Pezizomycotina</taxon>
        <taxon>Leotiomycetes</taxon>
        <taxon>Erysiphales</taxon>
        <taxon>Erysiphaceae</taxon>
        <taxon>Erysiphe</taxon>
    </lineage>
</organism>
<keyword evidence="6" id="KW-1185">Reference proteome</keyword>
<dbReference type="Gene3D" id="3.10.450.30">
    <property type="entry name" value="Microbial ribonucleases"/>
    <property type="match status" value="2"/>
</dbReference>
<feature type="region of interest" description="Disordered" evidence="3">
    <location>
        <begin position="1226"/>
        <end position="1253"/>
    </location>
</feature>
<accession>A0A2S4PXI4</accession>
<dbReference type="EMBL" id="PEDP01000258">
    <property type="protein sequence ID" value="POS86758.1"/>
    <property type="molecule type" value="Genomic_DNA"/>
</dbReference>
<dbReference type="GO" id="GO:0004540">
    <property type="term" value="F:RNA nuclease activity"/>
    <property type="evidence" value="ECO:0007669"/>
    <property type="project" value="InterPro"/>
</dbReference>
<dbReference type="AlphaFoldDB" id="A0A2S4PXI4"/>
<name>A0A2S4PXI4_9PEZI</name>
<keyword evidence="1" id="KW-0540">Nuclease</keyword>